<accession>A0A0E9PK90</accession>
<dbReference type="AlphaFoldDB" id="A0A0E9PK90"/>
<sequence>MRSLQECNHHGQMVNLLVLTAFPKKMFFPETVQRLTP</sequence>
<proteinExistence type="predicted"/>
<protein>
    <submittedName>
        <fullName evidence="1">Uncharacterized protein</fullName>
    </submittedName>
</protein>
<organism evidence="1">
    <name type="scientific">Anguilla anguilla</name>
    <name type="common">European freshwater eel</name>
    <name type="synonym">Muraena anguilla</name>
    <dbReference type="NCBI Taxonomy" id="7936"/>
    <lineage>
        <taxon>Eukaryota</taxon>
        <taxon>Metazoa</taxon>
        <taxon>Chordata</taxon>
        <taxon>Craniata</taxon>
        <taxon>Vertebrata</taxon>
        <taxon>Euteleostomi</taxon>
        <taxon>Actinopterygii</taxon>
        <taxon>Neopterygii</taxon>
        <taxon>Teleostei</taxon>
        <taxon>Anguilliformes</taxon>
        <taxon>Anguillidae</taxon>
        <taxon>Anguilla</taxon>
    </lineage>
</organism>
<name>A0A0E9PK90_ANGAN</name>
<evidence type="ECO:0000313" key="1">
    <source>
        <dbReference type="EMBL" id="JAH05061.1"/>
    </source>
</evidence>
<reference evidence="1" key="1">
    <citation type="submission" date="2014-11" db="EMBL/GenBank/DDBJ databases">
        <authorList>
            <person name="Amaro Gonzalez C."/>
        </authorList>
    </citation>
    <scope>NUCLEOTIDE SEQUENCE</scope>
</reference>
<dbReference type="EMBL" id="GBXM01103516">
    <property type="protein sequence ID" value="JAH05061.1"/>
    <property type="molecule type" value="Transcribed_RNA"/>
</dbReference>
<reference evidence="1" key="2">
    <citation type="journal article" date="2015" name="Fish Shellfish Immunol.">
        <title>Early steps in the European eel (Anguilla anguilla)-Vibrio vulnificus interaction in the gills: Role of the RtxA13 toxin.</title>
        <authorList>
            <person name="Callol A."/>
            <person name="Pajuelo D."/>
            <person name="Ebbesson L."/>
            <person name="Teles M."/>
            <person name="MacKenzie S."/>
            <person name="Amaro C."/>
        </authorList>
    </citation>
    <scope>NUCLEOTIDE SEQUENCE</scope>
</reference>